<feature type="transmembrane region" description="Helical" evidence="2">
    <location>
        <begin position="29"/>
        <end position="50"/>
    </location>
</feature>
<dbReference type="Proteomes" id="UP000185655">
    <property type="component" value="Unassembled WGS sequence"/>
</dbReference>
<accession>A0A1K2H8X6</accession>
<dbReference type="Gene3D" id="3.40.630.190">
    <property type="entry name" value="LCP protein"/>
    <property type="match status" value="1"/>
</dbReference>
<proteinExistence type="inferred from homology"/>
<dbReference type="InterPro" id="IPR004474">
    <property type="entry name" value="LytR_CpsA_psr"/>
</dbReference>
<dbReference type="InterPro" id="IPR050922">
    <property type="entry name" value="LytR/CpsA/Psr_CW_biosynth"/>
</dbReference>
<reference evidence="5 6" key="2">
    <citation type="submission" date="2016-11" db="EMBL/GenBank/DDBJ databases">
        <authorList>
            <person name="Jaros S."/>
            <person name="Januszkiewicz K."/>
            <person name="Wedrychowicz H."/>
        </authorList>
    </citation>
    <scope>NUCLEOTIDE SEQUENCE [LARGE SCALE GENOMIC DNA]</scope>
    <source>
        <strain evidence="5 6">DSM 22330</strain>
    </source>
</reference>
<gene>
    <name evidence="4" type="ORF">RR45_GL001922</name>
    <name evidence="5" type="ORF">SAMN02746068_00647</name>
</gene>
<dbReference type="EMBL" id="JXJT01000007">
    <property type="protein sequence ID" value="PCS03894.1"/>
    <property type="molecule type" value="Genomic_DNA"/>
</dbReference>
<protein>
    <submittedName>
        <fullName evidence="4">Transcription regulator</fullName>
    </submittedName>
    <submittedName>
        <fullName evidence="5">Transcriptional attenuator, LytR family</fullName>
    </submittedName>
</protein>
<dbReference type="RefSeq" id="WP_031365251.1">
    <property type="nucleotide sequence ID" value="NZ_FPKS01000003.1"/>
</dbReference>
<sequence length="312" mass="34587">METRKRRSERLSEKNITPKKKKKYRGLKIFGLIVLLVLLIGGAIFGKAYFDVKNVMVKSYQTIDRKTTAKLPSLKEKSSFSFLFLGVNDKTANDILVLTVNPKKNKTTVISLNRNIYLPSESTTLKELYGSKGAAGEIDALQTLLGVDIPRYMTFDMRGLGDFVEVVGGVQVQNDTHFVSSGFEFKPGTLILKKADEVKAYLTKVGDDADKAEADLIDREQTVLIAIIPKLKSANTVVNYKKFVNAFGDNVKTDFVFGNIKALGLNYNGVLGNITKENLKPVETTIDGKTQKILSEALVNKAHDRIETALNE</sequence>
<keyword evidence="2" id="KW-1133">Transmembrane helix</keyword>
<dbReference type="Proteomes" id="UP000218979">
    <property type="component" value="Unassembled WGS sequence"/>
</dbReference>
<comment type="similarity">
    <text evidence="1">Belongs to the LytR/CpsA/Psr (LCP) family.</text>
</comment>
<dbReference type="STRING" id="1122154.SAMN02746068_00647"/>
<evidence type="ECO:0000256" key="2">
    <source>
        <dbReference type="SAM" id="Phobius"/>
    </source>
</evidence>
<evidence type="ECO:0000313" key="5">
    <source>
        <dbReference type="EMBL" id="SFZ72791.1"/>
    </source>
</evidence>
<keyword evidence="7" id="KW-1185">Reference proteome</keyword>
<dbReference type="PANTHER" id="PTHR33392">
    <property type="entry name" value="POLYISOPRENYL-TEICHOIC ACID--PEPTIDOGLYCAN TEICHOIC ACID TRANSFERASE TAGU"/>
    <property type="match status" value="1"/>
</dbReference>
<evidence type="ECO:0000313" key="6">
    <source>
        <dbReference type="Proteomes" id="UP000185655"/>
    </source>
</evidence>
<dbReference type="OrthoDB" id="27330at2"/>
<reference evidence="4 7" key="1">
    <citation type="submission" date="2014-12" db="EMBL/GenBank/DDBJ databases">
        <title>Draft genome sequences of 10 type strains of Lactococcus.</title>
        <authorList>
            <person name="Sun Z."/>
            <person name="Zhong Z."/>
            <person name="Liu W."/>
            <person name="Zhang W."/>
            <person name="Zhang H."/>
        </authorList>
    </citation>
    <scope>NUCLEOTIDE SEQUENCE [LARGE SCALE GENOMIC DNA]</scope>
    <source>
        <strain evidence="4 7">DSM 22330</strain>
    </source>
</reference>
<dbReference type="EMBL" id="FPKS01000003">
    <property type="protein sequence ID" value="SFZ72791.1"/>
    <property type="molecule type" value="Genomic_DNA"/>
</dbReference>
<dbReference type="Pfam" id="PF03816">
    <property type="entry name" value="LytR_cpsA_psr"/>
    <property type="match status" value="1"/>
</dbReference>
<dbReference type="AlphaFoldDB" id="A0A1K2H8X6"/>
<organism evidence="5 6">
    <name type="scientific">Pseudolactococcus chungangensis CAU 28 = DSM 22330</name>
    <dbReference type="NCBI Taxonomy" id="1122154"/>
    <lineage>
        <taxon>Bacteria</taxon>
        <taxon>Bacillati</taxon>
        <taxon>Bacillota</taxon>
        <taxon>Bacilli</taxon>
        <taxon>Lactobacillales</taxon>
        <taxon>Streptococcaceae</taxon>
        <taxon>Pseudolactococcus</taxon>
    </lineage>
</organism>
<evidence type="ECO:0000259" key="3">
    <source>
        <dbReference type="Pfam" id="PF03816"/>
    </source>
</evidence>
<feature type="domain" description="Cell envelope-related transcriptional attenuator" evidence="3">
    <location>
        <begin position="93"/>
        <end position="232"/>
    </location>
</feature>
<keyword evidence="2" id="KW-0812">Transmembrane</keyword>
<name>A0A1K2H8X6_9LACT</name>
<evidence type="ECO:0000313" key="4">
    <source>
        <dbReference type="EMBL" id="PCS03894.1"/>
    </source>
</evidence>
<keyword evidence="2" id="KW-0472">Membrane</keyword>
<evidence type="ECO:0000313" key="7">
    <source>
        <dbReference type="Proteomes" id="UP000218979"/>
    </source>
</evidence>
<evidence type="ECO:0000256" key="1">
    <source>
        <dbReference type="ARBA" id="ARBA00006068"/>
    </source>
</evidence>
<dbReference type="PANTHER" id="PTHR33392:SF6">
    <property type="entry name" value="POLYISOPRENYL-TEICHOIC ACID--PEPTIDOGLYCAN TEICHOIC ACID TRANSFERASE TAGU"/>
    <property type="match status" value="1"/>
</dbReference>